<gene>
    <name evidence="3" type="ORF">GCM10009768_04100</name>
</gene>
<reference evidence="3 4" key="1">
    <citation type="journal article" date="2019" name="Int. J. Syst. Evol. Microbiol.">
        <title>The Global Catalogue of Microorganisms (GCM) 10K type strain sequencing project: providing services to taxonomists for standard genome sequencing and annotation.</title>
        <authorList>
            <consortium name="The Broad Institute Genomics Platform"/>
            <consortium name="The Broad Institute Genome Sequencing Center for Infectious Disease"/>
            <person name="Wu L."/>
            <person name="Ma J."/>
        </authorList>
    </citation>
    <scope>NUCLEOTIDE SEQUENCE [LARGE SCALE GENOMIC DNA]</scope>
    <source>
        <strain evidence="3 4">JCM 14736</strain>
    </source>
</reference>
<proteinExistence type="predicted"/>
<evidence type="ECO:0000259" key="2">
    <source>
        <dbReference type="PROSITE" id="PS51186"/>
    </source>
</evidence>
<evidence type="ECO:0000256" key="1">
    <source>
        <dbReference type="SAM" id="MobiDB-lite"/>
    </source>
</evidence>
<dbReference type="Gene3D" id="3.40.630.30">
    <property type="match status" value="1"/>
</dbReference>
<feature type="region of interest" description="Disordered" evidence="1">
    <location>
        <begin position="202"/>
        <end position="222"/>
    </location>
</feature>
<feature type="compositionally biased region" description="Low complexity" evidence="1">
    <location>
        <begin position="202"/>
        <end position="215"/>
    </location>
</feature>
<dbReference type="InterPro" id="IPR000182">
    <property type="entry name" value="GNAT_dom"/>
</dbReference>
<evidence type="ECO:0000313" key="4">
    <source>
        <dbReference type="Proteomes" id="UP001500851"/>
    </source>
</evidence>
<feature type="domain" description="N-acetyltransferase" evidence="2">
    <location>
        <begin position="65"/>
        <end position="210"/>
    </location>
</feature>
<evidence type="ECO:0000313" key="3">
    <source>
        <dbReference type="EMBL" id="GAA1778481.1"/>
    </source>
</evidence>
<dbReference type="RefSeq" id="WP_344028662.1">
    <property type="nucleotide sequence ID" value="NZ_BAAAOB010000001.1"/>
</dbReference>
<dbReference type="InterPro" id="IPR016181">
    <property type="entry name" value="Acyl_CoA_acyltransferase"/>
</dbReference>
<protein>
    <recommendedName>
        <fullName evidence="2">N-acetyltransferase domain-containing protein</fullName>
    </recommendedName>
</protein>
<dbReference type="SUPFAM" id="SSF55729">
    <property type="entry name" value="Acyl-CoA N-acyltransferases (Nat)"/>
    <property type="match status" value="1"/>
</dbReference>
<name>A0ABN2L7W5_9MICO</name>
<organism evidence="3 4">
    <name type="scientific">Leucobacter iarius</name>
    <dbReference type="NCBI Taxonomy" id="333963"/>
    <lineage>
        <taxon>Bacteria</taxon>
        <taxon>Bacillati</taxon>
        <taxon>Actinomycetota</taxon>
        <taxon>Actinomycetes</taxon>
        <taxon>Micrococcales</taxon>
        <taxon>Microbacteriaceae</taxon>
        <taxon>Leucobacter</taxon>
    </lineage>
</organism>
<comment type="caution">
    <text evidence="3">The sequence shown here is derived from an EMBL/GenBank/DDBJ whole genome shotgun (WGS) entry which is preliminary data.</text>
</comment>
<dbReference type="Proteomes" id="UP001500851">
    <property type="component" value="Unassembled WGS sequence"/>
</dbReference>
<accession>A0ABN2L7W5</accession>
<keyword evidence="4" id="KW-1185">Reference proteome</keyword>
<dbReference type="PROSITE" id="PS51186">
    <property type="entry name" value="GNAT"/>
    <property type="match status" value="1"/>
</dbReference>
<dbReference type="EMBL" id="BAAAOB010000001">
    <property type="protein sequence ID" value="GAA1778481.1"/>
    <property type="molecule type" value="Genomic_DNA"/>
</dbReference>
<sequence length="222" mass="23603">MSLMVDRWAEGWAACRAKPLERDGDAWLVRVGDEHRDLEFVVEDPSPAEAARLAALASGPRRWLTVLGNLEPAAATALAGLLTVSQVETMMTVRLTAEPHDGDAILAEDGDVVRASFEIDGVEAARGIAALAAGSVVLDRISTDERFRRRGLGRRVVAALTGWAMDRGADTGVLIASPAGRRLYLELGWSDLLPVASYAGPAEPAASRAESRSSSTAQLRST</sequence>
<dbReference type="Pfam" id="PF00583">
    <property type="entry name" value="Acetyltransf_1"/>
    <property type="match status" value="1"/>
</dbReference>